<dbReference type="Proteomes" id="UP001383192">
    <property type="component" value="Unassembled WGS sequence"/>
</dbReference>
<feature type="compositionally biased region" description="Basic and acidic residues" evidence="1">
    <location>
        <begin position="237"/>
        <end position="266"/>
    </location>
</feature>
<sequence>MDKEVAQRAWVSARRLARSEGKTITTLETNITQLERQQNTLSPEEEQTLVMYRQQLRMSKSKLATLEEEERVADLSRRGQQTSSSSGVAQKNASRVTQDTTSTSNMLEDLSPLSSAGSDDEGSSGVPLKRKKKVEERSKVQPNIKKHTGKPVLYPRNGDADSQCHLRVPATRKEARQRPVLEGKVSVTRPVLRRNPPRSKGSSKTPASLPPQDDEELVVLPPEVSATAKTNTPASRVVEDRPQSNKVKELAVVEGGKELPQHRSDSKATPTKEFPITAIHGAGQAVNALRGEQDDPSKQSAAGAVDSDKTHEPDNNTSGQVETSNGMSLDESSNSVKASTPGGLEPDKVAEEPSLANGTLRTVMPVVGDSDCVMGEAKTNNQTEKVSRVDTGMDEEFAAMPPRESGCSKEDRGIDDPRAPEDVIMTDSSHNAEVNSSSIASAEALHLSPNHPPGPQSLPVNFQPPNPVAPFHAECHSGHIQLHSPGVTPAFPSNSNATPTTASNFGDGQHLDATMAISTHGAMPMDSLVHGGILSMDQQSGYITQYDTVPWGDQVAAYDLMNFANANMGMPMGANGNMNMGHFTGWEGYPMSSGDMNLLEGLGLHMPVASGSGSAGTHVLPKTEVEVIQHALRQIPNSPGQAKGVRHPLGFSPEDVKEAVRVLHERLEIPKVEPLPPSSLVMSEAMQRAWKWWVEHIFMHCQGVGPPKETSGHRNDVEKSCHMKSHETEAQYFERMERLAWYYILMFLQNAGNPDKQWIPFNLRSWVRRNAVFCPIAGTTSLELAMAFLTTYDGCIRCIYHHWAGKHYSANDKTAYQAAWDEQERVKEELAKQKEARQKEAELKRAQQQTQTKAVSASSPHHAQLPAQPSPTVQPTSTSAAAENSSGASSKASPTELPEGSVSGTLHASTEETTLGTDVARSTEQATTDPSSTATGEDSNKTQSRKVKGPSHKKGKTAGKKRKEKAAHEGDETVIDVEDDVQMVPDEEGDLGKGKGSRGGGKNKTGEEKEKQKEPKGPTIFLTGVPHEPTPPPNKTSNVPPPEGLCHCGCTVYQAVSSLLLFKTEEIVSVPLGLRQTWGAFRMNPLFREFHTALVEKYSRKDVTQHYSHVLVEEGEGVNKVLRYEHVTRRTKLERDIADLQQQLAAVELQERHEMEVEKAQAEEPEPDILKMVYGENGPDFSKPSTKDKGKGKARLN</sequence>
<keyword evidence="3" id="KW-1185">Reference proteome</keyword>
<evidence type="ECO:0000313" key="2">
    <source>
        <dbReference type="EMBL" id="KAK7016726.1"/>
    </source>
</evidence>
<feature type="compositionally biased region" description="Low complexity" evidence="1">
    <location>
        <begin position="877"/>
        <end position="893"/>
    </location>
</feature>
<feature type="compositionally biased region" description="Polar residues" evidence="1">
    <location>
        <begin position="315"/>
        <end position="338"/>
    </location>
</feature>
<dbReference type="AlphaFoldDB" id="A0AAW0AV64"/>
<feature type="compositionally biased region" description="Acidic residues" evidence="1">
    <location>
        <begin position="972"/>
        <end position="989"/>
    </location>
</feature>
<feature type="compositionally biased region" description="Low complexity" evidence="1">
    <location>
        <begin position="78"/>
        <end position="87"/>
    </location>
</feature>
<feature type="compositionally biased region" description="Basic and acidic residues" evidence="1">
    <location>
        <begin position="1004"/>
        <end position="1016"/>
    </location>
</feature>
<feature type="compositionally biased region" description="Polar residues" evidence="1">
    <location>
        <begin position="88"/>
        <end position="106"/>
    </location>
</feature>
<gene>
    <name evidence="2" type="ORF">VNI00_018860</name>
</gene>
<feature type="compositionally biased region" description="Pro residues" evidence="1">
    <location>
        <begin position="1028"/>
        <end position="1038"/>
    </location>
</feature>
<feature type="region of interest" description="Disordered" evidence="1">
    <location>
        <begin position="67"/>
        <end position="274"/>
    </location>
</feature>
<feature type="compositionally biased region" description="Polar residues" evidence="1">
    <location>
        <begin position="902"/>
        <end position="937"/>
    </location>
</feature>
<feature type="region of interest" description="Disordered" evidence="1">
    <location>
        <begin position="833"/>
        <end position="1038"/>
    </location>
</feature>
<feature type="compositionally biased region" description="Basic and acidic residues" evidence="1">
    <location>
        <begin position="171"/>
        <end position="181"/>
    </location>
</feature>
<accession>A0AAW0AV64</accession>
<proteinExistence type="predicted"/>
<protein>
    <submittedName>
        <fullName evidence="2">Uncharacterized protein</fullName>
    </submittedName>
</protein>
<name>A0AAW0AV64_9AGAR</name>
<evidence type="ECO:0000313" key="3">
    <source>
        <dbReference type="Proteomes" id="UP001383192"/>
    </source>
</evidence>
<feature type="compositionally biased region" description="Basic and acidic residues" evidence="1">
    <location>
        <begin position="833"/>
        <end position="845"/>
    </location>
</feature>
<dbReference type="EMBL" id="JAYKXP010000280">
    <property type="protein sequence ID" value="KAK7016726.1"/>
    <property type="molecule type" value="Genomic_DNA"/>
</dbReference>
<evidence type="ECO:0000256" key="1">
    <source>
        <dbReference type="SAM" id="MobiDB-lite"/>
    </source>
</evidence>
<feature type="compositionally biased region" description="Basic residues" evidence="1">
    <location>
        <begin position="943"/>
        <end position="965"/>
    </location>
</feature>
<organism evidence="2 3">
    <name type="scientific">Paramarasmius palmivorus</name>
    <dbReference type="NCBI Taxonomy" id="297713"/>
    <lineage>
        <taxon>Eukaryota</taxon>
        <taxon>Fungi</taxon>
        <taxon>Dikarya</taxon>
        <taxon>Basidiomycota</taxon>
        <taxon>Agaricomycotina</taxon>
        <taxon>Agaricomycetes</taxon>
        <taxon>Agaricomycetidae</taxon>
        <taxon>Agaricales</taxon>
        <taxon>Marasmiineae</taxon>
        <taxon>Marasmiaceae</taxon>
        <taxon>Paramarasmius</taxon>
    </lineage>
</organism>
<reference evidence="2 3" key="1">
    <citation type="submission" date="2024-01" db="EMBL/GenBank/DDBJ databases">
        <title>A draft genome for a cacao thread blight-causing isolate of Paramarasmius palmivorus.</title>
        <authorList>
            <person name="Baruah I.K."/>
            <person name="Bukari Y."/>
            <person name="Amoako-Attah I."/>
            <person name="Meinhardt L.W."/>
            <person name="Bailey B.A."/>
            <person name="Cohen S.P."/>
        </authorList>
    </citation>
    <scope>NUCLEOTIDE SEQUENCE [LARGE SCALE GENOMIC DNA]</scope>
    <source>
        <strain evidence="2 3">GH-12</strain>
    </source>
</reference>
<feature type="region of interest" description="Disordered" evidence="1">
    <location>
        <begin position="290"/>
        <end position="362"/>
    </location>
</feature>
<feature type="compositionally biased region" description="Polar residues" evidence="1">
    <location>
        <begin position="846"/>
        <end position="861"/>
    </location>
</feature>
<feature type="region of interest" description="Disordered" evidence="1">
    <location>
        <begin position="1155"/>
        <end position="1197"/>
    </location>
</feature>
<comment type="caution">
    <text evidence="2">The sequence shown here is derived from an EMBL/GenBank/DDBJ whole genome shotgun (WGS) entry which is preliminary data.</text>
</comment>